<dbReference type="RefSeq" id="XP_025569709.1">
    <property type="nucleotide sequence ID" value="XM_025721080.1"/>
</dbReference>
<evidence type="ECO:0000256" key="1">
    <source>
        <dbReference type="ARBA" id="ARBA00022737"/>
    </source>
</evidence>
<proteinExistence type="predicted"/>
<dbReference type="SUPFAM" id="SSF52540">
    <property type="entry name" value="P-loop containing nucleoside triphosphate hydrolases"/>
    <property type="match status" value="1"/>
</dbReference>
<evidence type="ECO:0000259" key="2">
    <source>
        <dbReference type="Pfam" id="PF22939"/>
    </source>
</evidence>
<feature type="domain" description="Nephrocystin 3-like N-terminal" evidence="3">
    <location>
        <begin position="333"/>
        <end position="493"/>
    </location>
</feature>
<dbReference type="Pfam" id="PF24883">
    <property type="entry name" value="NPHP3_N"/>
    <property type="match status" value="1"/>
</dbReference>
<evidence type="ECO:0000313" key="5">
    <source>
        <dbReference type="Proteomes" id="UP000249402"/>
    </source>
</evidence>
<dbReference type="InterPro" id="IPR015943">
    <property type="entry name" value="WD40/YVTN_repeat-like_dom_sf"/>
</dbReference>
<dbReference type="Gene3D" id="2.130.10.10">
    <property type="entry name" value="YVTN repeat-like/Quinoprotein amine dehydrogenase"/>
    <property type="match status" value="2"/>
</dbReference>
<keyword evidence="1" id="KW-0677">Repeat</keyword>
<dbReference type="Gene3D" id="3.40.50.300">
    <property type="entry name" value="P-loop containing nucleotide triphosphate hydrolases"/>
    <property type="match status" value="1"/>
</dbReference>
<dbReference type="EMBL" id="KZ824494">
    <property type="protein sequence ID" value="RAK95381.1"/>
    <property type="molecule type" value="Genomic_DNA"/>
</dbReference>
<dbReference type="SUPFAM" id="SSF50978">
    <property type="entry name" value="WD40 repeat-like"/>
    <property type="match status" value="1"/>
</dbReference>
<evidence type="ECO:0000313" key="4">
    <source>
        <dbReference type="EMBL" id="RAK95381.1"/>
    </source>
</evidence>
<dbReference type="PANTHER" id="PTHR10039:SF16">
    <property type="entry name" value="GPI INOSITOL-DEACYLASE"/>
    <property type="match status" value="1"/>
</dbReference>
<dbReference type="InterPro" id="IPR029058">
    <property type="entry name" value="AB_hydrolase_fold"/>
</dbReference>
<dbReference type="Pfam" id="PF22939">
    <property type="entry name" value="WHD_GPIID"/>
    <property type="match status" value="1"/>
</dbReference>
<keyword evidence="5" id="KW-1185">Reference proteome</keyword>
<evidence type="ECO:0000259" key="3">
    <source>
        <dbReference type="Pfam" id="PF24883"/>
    </source>
</evidence>
<feature type="domain" description="GPI inositol-deacylase winged helix" evidence="2">
    <location>
        <begin position="600"/>
        <end position="674"/>
    </location>
</feature>
<dbReference type="InterPro" id="IPR056884">
    <property type="entry name" value="NPHP3-like_N"/>
</dbReference>
<gene>
    <name evidence="4" type="ORF">BO80DRAFT_439437</name>
</gene>
<organism evidence="4 5">
    <name type="scientific">Aspergillus ibericus CBS 121593</name>
    <dbReference type="NCBI Taxonomy" id="1448316"/>
    <lineage>
        <taxon>Eukaryota</taxon>
        <taxon>Fungi</taxon>
        <taxon>Dikarya</taxon>
        <taxon>Ascomycota</taxon>
        <taxon>Pezizomycotina</taxon>
        <taxon>Eurotiomycetes</taxon>
        <taxon>Eurotiomycetidae</taxon>
        <taxon>Eurotiales</taxon>
        <taxon>Aspergillaceae</taxon>
        <taxon>Aspergillus</taxon>
        <taxon>Aspergillus subgen. Circumdati</taxon>
    </lineage>
</organism>
<dbReference type="InterPro" id="IPR036322">
    <property type="entry name" value="WD40_repeat_dom_sf"/>
</dbReference>
<accession>A0A395GIT4</accession>
<dbReference type="PANTHER" id="PTHR10039">
    <property type="entry name" value="AMELOGENIN"/>
    <property type="match status" value="1"/>
</dbReference>
<dbReference type="InterPro" id="IPR027417">
    <property type="entry name" value="P-loop_NTPase"/>
</dbReference>
<dbReference type="GeneID" id="37225945"/>
<reference evidence="4 5" key="1">
    <citation type="submission" date="2018-02" db="EMBL/GenBank/DDBJ databases">
        <title>The genomes of Aspergillus section Nigri reveals drivers in fungal speciation.</title>
        <authorList>
            <consortium name="DOE Joint Genome Institute"/>
            <person name="Vesth T.C."/>
            <person name="Nybo J."/>
            <person name="Theobald S."/>
            <person name="Brandl J."/>
            <person name="Frisvad J.C."/>
            <person name="Nielsen K.F."/>
            <person name="Lyhne E.K."/>
            <person name="Kogle M.E."/>
            <person name="Kuo A."/>
            <person name="Riley R."/>
            <person name="Clum A."/>
            <person name="Nolan M."/>
            <person name="Lipzen A."/>
            <person name="Salamov A."/>
            <person name="Henrissat B."/>
            <person name="Wiebenga A."/>
            <person name="De vries R.P."/>
            <person name="Grigoriev I.V."/>
            <person name="Mortensen U.H."/>
            <person name="Andersen M.R."/>
            <person name="Baker S.E."/>
        </authorList>
    </citation>
    <scope>NUCLEOTIDE SEQUENCE [LARGE SCALE GENOMIC DNA]</scope>
    <source>
        <strain evidence="4 5">CBS 121593</strain>
    </source>
</reference>
<protein>
    <submittedName>
        <fullName evidence="4">WD40 repeat-like protein</fullName>
    </submittedName>
</protein>
<dbReference type="VEuPathDB" id="FungiDB:BO80DRAFT_439437"/>
<dbReference type="InterPro" id="IPR001680">
    <property type="entry name" value="WD40_rpt"/>
</dbReference>
<dbReference type="OrthoDB" id="194358at2759"/>
<sequence length="1547" mass="173291">MDRFRRRSTAEESFGRLERRLSGLSVSRKGGVSLGPPEADEDLLIESEDLKGPLGLNLLCTVPEPHIDFIFIHGLGGGSRKTWSKTIDPYHFWPKEWLSRDPEFSHVRVHSFGYKADWAEKKASFLNIHDFSLSLLGEIQCSPEIRRSNAYILAREDPTLRDFASRIHTMYFLATPHRGSDLAKTLLNILKVSFGHKPFVVELERNSDSIQSINDSFRYFADDLQLWSFYETLPLRLVLANAVIVDKSSATLGFAKERCSLLNADHSGVCKFNTPTDPNYKSLRNAFITTVDSILSGVCETTKIESSKLTGLTGITEPPIDDLFALEEMRISGTCEWLGTKSGYKTWKSAWSLSRPIFWLTGNAGTGKSVLSSYVINDLEGNNLRCSYFFFKQGSGSRSSVSGCLLSIAFQMGQADETILRRLTQLSEGSETWEQLDEKTLWRKVFQGAIFKEPNPEPCYWVIDALEECSRFPVLISLLARAPPYLRIFLTSRLTPEVYQCLASHSVAIESYSIQAQDTLIDLGIFVDSRTDSLPAGNDGSHKSLRARILEKAKGSFLWTSLVVRELEGVYSEEAAEEVLIEVPADMNNLYARMLENIPRKGQTLARSIFTWTLMSMRPLSLNEISHAVKLDTNETVHNLAKAIIAICGQLIGVDQKGRVQCIHQTAKVFLLQQEGVPALSIHKSDSHSRIAELCLISLNMNFGQGGRRQKLRMNKASTVSEADVTDYAAIYFSDHLHKCSSENSRLWALLAEFLEGCVLMWVEYLAEGGKLQHITRTAKNLKSYLMRRLKHMQPFSNEKEILEAWIHDLIRLNAKFRTALATCPSAIHNIVPALCPSESMISSIYASRPRGITVKGPIERTWNECLATIDYNTAQTSAVAHGDCYSAVGISDGNIYLYVRDSTVITATLCHGERVKILVFSDDELFLASSGLRKVTIWDLRTRKQSRIFEVHHQPLTLAFSDNSAFLVAATQGNYTITWDLQEERIEAETWSWTSRFHETAGQTRPAQPPGKALLSDDCAMLAVSYRGRPVYLFDMKTESLVGPCNRKSTSIAARQYVVDALAFNPNREINALVVSYGDGNLVVYDIWSAESRYQTQDVFAHTLACSPDGRTLVTGSSRGTIQIFEFSGAQGTSLTLIYRIDAFEEGIRGIAFSRDSLRFTDIRGSQYRIWEPAVLVGNDYEGSQSELSQAATLKPKSVGMLEGPPEAEITAICTDCSGRYLFYGKQDGAVAYMDIQSATQREVLYQHALNVRITCMAYCDQTGVLVTADESSRIIVSTVKVTAVGCEGASIVGDLRSQDPIMALLLNTSGTKILVKGRHSAHIWTTFGIRTGTEISLSRPEGNYTLLNHQSSPDHFIIIGPDCQRIYSWNEIAISSDRIDKVDNEGSINESDPVFQALDHRAKTNINPSRYIVSLCVTPQSYEQAARVKLMLWETAQIFFDQEWPIETPLPGFEHISAKITQVIGVTGSVVLFLDSDLWICSVDVRQWNAERQGARRHFFLMPEWKGNNQNFLVEYIPSRREFLVVKKHEVLVIKRGLDVAVPLE</sequence>
<name>A0A395GIT4_9EURO</name>
<dbReference type="InterPro" id="IPR054471">
    <property type="entry name" value="GPIID_WHD"/>
</dbReference>
<dbReference type="SUPFAM" id="SSF53474">
    <property type="entry name" value="alpha/beta-Hydrolases"/>
    <property type="match status" value="1"/>
</dbReference>
<dbReference type="Proteomes" id="UP000249402">
    <property type="component" value="Unassembled WGS sequence"/>
</dbReference>
<dbReference type="SMART" id="SM00320">
    <property type="entry name" value="WD40"/>
    <property type="match status" value="6"/>
</dbReference>
<dbReference type="Pfam" id="PF00400">
    <property type="entry name" value="WD40"/>
    <property type="match status" value="1"/>
</dbReference>